<dbReference type="HAMAP" id="MF_01930">
    <property type="entry name" value="PurN"/>
    <property type="match status" value="1"/>
</dbReference>
<evidence type="ECO:0000256" key="1">
    <source>
        <dbReference type="ARBA" id="ARBA00005054"/>
    </source>
</evidence>
<sequence>MMKIAIFASGNGTNAQAIIDQAQSGDINVEVTLVVSDKPNSKALLRASSSGIATFGFKPSNYTNKDEFESDIVAELQSRQIDLVVLAGYMRLIGPTLLSAYEGKIVNIHPSLLPEFPGLDAIGQALRAGVSETGVTIHEVDAGMDTGPIIAQETITIEQDDTIETLTKKIQAVEHRLYPQTIAAWGNTMKLEGVKSK</sequence>
<evidence type="ECO:0000259" key="7">
    <source>
        <dbReference type="Pfam" id="PF00551"/>
    </source>
</evidence>
<dbReference type="CDD" id="cd08645">
    <property type="entry name" value="FMT_core_GART"/>
    <property type="match status" value="1"/>
</dbReference>
<keyword evidence="2 6" id="KW-0808">Transferase</keyword>
<feature type="domain" description="Formyl transferase N-terminal" evidence="7">
    <location>
        <begin position="2"/>
        <end position="182"/>
    </location>
</feature>
<organism evidence="8">
    <name type="scientific">Alkalihalophilus sp. As8PL</name>
    <dbReference type="NCBI Taxonomy" id="3237103"/>
    <lineage>
        <taxon>Bacteria</taxon>
        <taxon>Bacillati</taxon>
        <taxon>Bacillota</taxon>
        <taxon>Bacilli</taxon>
        <taxon>Bacillales</taxon>
        <taxon>Bacillaceae</taxon>
        <taxon>Alkalihalophilus</taxon>
    </lineage>
</organism>
<feature type="binding site" evidence="6">
    <location>
        <position position="65"/>
    </location>
    <ligand>
        <name>(6R)-10-formyltetrahydrofolate</name>
        <dbReference type="ChEBI" id="CHEBI:195366"/>
    </ligand>
</feature>
<evidence type="ECO:0000256" key="6">
    <source>
        <dbReference type="HAMAP-Rule" id="MF_01930"/>
    </source>
</evidence>
<evidence type="ECO:0000256" key="2">
    <source>
        <dbReference type="ARBA" id="ARBA00022679"/>
    </source>
</evidence>
<dbReference type="SUPFAM" id="SSF53328">
    <property type="entry name" value="Formyltransferase"/>
    <property type="match status" value="1"/>
</dbReference>
<evidence type="ECO:0000256" key="3">
    <source>
        <dbReference type="ARBA" id="ARBA00022755"/>
    </source>
</evidence>
<reference evidence="8" key="1">
    <citation type="submission" date="2024-07" db="EMBL/GenBank/DDBJ databases">
        <title>Identification and characteristics of an arsenic-resistant bacterial isolate, which belongs to a novel species.</title>
        <authorList>
            <person name="Juszczyk A."/>
            <person name="Kowalczyk A."/>
            <person name="Was K."/>
            <person name="Kosowicz W."/>
            <person name="Budzyn A."/>
            <person name="Latowski D."/>
        </authorList>
    </citation>
    <scope>NUCLEOTIDE SEQUENCE</scope>
    <source>
        <strain evidence="8">As8PL</strain>
    </source>
</reference>
<comment type="pathway">
    <text evidence="1 6">Purine metabolism; IMP biosynthesis via de novo pathway; N(2)-formyl-N(1)-(5-phospho-D-ribosyl)glycinamide from N(1)-(5-phospho-D-ribosyl)glycinamide (10-formyl THF route): step 1/1.</text>
</comment>
<feature type="active site" description="Proton donor" evidence="6">
    <location>
        <position position="109"/>
    </location>
</feature>
<evidence type="ECO:0000256" key="5">
    <source>
        <dbReference type="ARBA" id="ARBA00047664"/>
    </source>
</evidence>
<dbReference type="EC" id="2.1.2.2" evidence="6"/>
<dbReference type="PANTHER" id="PTHR43369:SF2">
    <property type="entry name" value="PHOSPHORIBOSYLGLYCINAMIDE FORMYLTRANSFERASE"/>
    <property type="match status" value="1"/>
</dbReference>
<protein>
    <recommendedName>
        <fullName evidence="6">Phosphoribosylglycinamide formyltransferase</fullName>
        <ecNumber evidence="6">2.1.2.2</ecNumber>
    </recommendedName>
    <alternativeName>
        <fullName evidence="6">5'-phosphoribosylglycinamide transformylase</fullName>
    </alternativeName>
    <alternativeName>
        <fullName evidence="6">GAR transformylase</fullName>
        <shortName evidence="6">GART</shortName>
    </alternativeName>
</protein>
<feature type="site" description="Raises pKa of active site His" evidence="6">
    <location>
        <position position="145"/>
    </location>
</feature>
<dbReference type="GO" id="GO:0006189">
    <property type="term" value="P:'de novo' IMP biosynthetic process"/>
    <property type="evidence" value="ECO:0007669"/>
    <property type="project" value="UniProtKB-UniRule"/>
</dbReference>
<dbReference type="Pfam" id="PF00551">
    <property type="entry name" value="Formyl_trans_N"/>
    <property type="match status" value="1"/>
</dbReference>
<evidence type="ECO:0000256" key="4">
    <source>
        <dbReference type="ARBA" id="ARBA00038440"/>
    </source>
</evidence>
<name>A0AB39BYL2_9BACI</name>
<proteinExistence type="inferred from homology"/>
<dbReference type="PROSITE" id="PS00373">
    <property type="entry name" value="GART"/>
    <property type="match status" value="1"/>
</dbReference>
<dbReference type="FunFam" id="3.40.50.170:FF:000007">
    <property type="entry name" value="Phosphoribosylglycinamide formyltransferase"/>
    <property type="match status" value="1"/>
</dbReference>
<dbReference type="GO" id="GO:0005829">
    <property type="term" value="C:cytosol"/>
    <property type="evidence" value="ECO:0007669"/>
    <property type="project" value="TreeGrafter"/>
</dbReference>
<dbReference type="GO" id="GO:0004644">
    <property type="term" value="F:phosphoribosylglycinamide formyltransferase activity"/>
    <property type="evidence" value="ECO:0007669"/>
    <property type="project" value="UniProtKB-UniRule"/>
</dbReference>
<dbReference type="InterPro" id="IPR001555">
    <property type="entry name" value="GART_AS"/>
</dbReference>
<dbReference type="EMBL" id="CP162551">
    <property type="protein sequence ID" value="XDI38529.1"/>
    <property type="molecule type" value="Genomic_DNA"/>
</dbReference>
<comment type="catalytic activity">
    <reaction evidence="5 6">
        <text>N(1)-(5-phospho-beta-D-ribosyl)glycinamide + (6R)-10-formyltetrahydrofolate = N(2)-formyl-N(1)-(5-phospho-beta-D-ribosyl)glycinamide + (6S)-5,6,7,8-tetrahydrofolate + H(+)</text>
        <dbReference type="Rhea" id="RHEA:15053"/>
        <dbReference type="ChEBI" id="CHEBI:15378"/>
        <dbReference type="ChEBI" id="CHEBI:57453"/>
        <dbReference type="ChEBI" id="CHEBI:143788"/>
        <dbReference type="ChEBI" id="CHEBI:147286"/>
        <dbReference type="ChEBI" id="CHEBI:195366"/>
        <dbReference type="EC" id="2.1.2.2"/>
    </reaction>
</comment>
<dbReference type="RefSeq" id="WP_368505810.1">
    <property type="nucleotide sequence ID" value="NZ_CP162551.1"/>
</dbReference>
<comment type="function">
    <text evidence="6">Catalyzes the transfer of a formyl group from 10-formyltetrahydrofolate to 5-phospho-ribosyl-glycinamide (GAR), producing 5-phospho-ribosyl-N-formylglycinamide (FGAR) and tetrahydrofolate.</text>
</comment>
<dbReference type="Gene3D" id="3.40.50.170">
    <property type="entry name" value="Formyl transferase, N-terminal domain"/>
    <property type="match status" value="1"/>
</dbReference>
<dbReference type="AlphaFoldDB" id="A0AB39BYL2"/>
<dbReference type="PANTHER" id="PTHR43369">
    <property type="entry name" value="PHOSPHORIBOSYLGLYCINAMIDE FORMYLTRANSFERASE"/>
    <property type="match status" value="1"/>
</dbReference>
<dbReference type="InterPro" id="IPR004607">
    <property type="entry name" value="GART"/>
</dbReference>
<evidence type="ECO:0000313" key="8">
    <source>
        <dbReference type="EMBL" id="XDI38529.1"/>
    </source>
</evidence>
<dbReference type="InterPro" id="IPR002376">
    <property type="entry name" value="Formyl_transf_N"/>
</dbReference>
<keyword evidence="3 6" id="KW-0658">Purine biosynthesis</keyword>
<dbReference type="NCBIfam" id="TIGR00639">
    <property type="entry name" value="PurN"/>
    <property type="match status" value="1"/>
</dbReference>
<comment type="similarity">
    <text evidence="4 6">Belongs to the GART family.</text>
</comment>
<feature type="binding site" evidence="6">
    <location>
        <begin position="12"/>
        <end position="14"/>
    </location>
    <ligand>
        <name>N(1)-(5-phospho-beta-D-ribosyl)glycinamide</name>
        <dbReference type="ChEBI" id="CHEBI:143788"/>
    </ligand>
</feature>
<gene>
    <name evidence="6 8" type="primary">purN</name>
    <name evidence="8" type="ORF">AB3N04_09520</name>
</gene>
<feature type="binding site" evidence="6">
    <location>
        <position position="107"/>
    </location>
    <ligand>
        <name>(6R)-10-formyltetrahydrofolate</name>
        <dbReference type="ChEBI" id="CHEBI:195366"/>
    </ligand>
</feature>
<accession>A0AB39BYL2</accession>
<dbReference type="InterPro" id="IPR036477">
    <property type="entry name" value="Formyl_transf_N_sf"/>
</dbReference>
<feature type="binding site" evidence="6">
    <location>
        <begin position="90"/>
        <end position="93"/>
    </location>
    <ligand>
        <name>(6R)-10-formyltetrahydrofolate</name>
        <dbReference type="ChEBI" id="CHEBI:195366"/>
    </ligand>
</feature>